<evidence type="ECO:0000313" key="2">
    <source>
        <dbReference type="Proteomes" id="UP001149400"/>
    </source>
</evidence>
<accession>A0ABT5R198</accession>
<proteinExistence type="predicted"/>
<reference evidence="1" key="1">
    <citation type="submission" date="2021-12" db="EMBL/GenBank/DDBJ databases">
        <title>Enterovibrio ZSDZ35 sp. nov. and Enterovibrio ZSDZ42 sp. nov., isolated from coastal seawater in Qingdao.</title>
        <authorList>
            <person name="Zhang P."/>
        </authorList>
    </citation>
    <scope>NUCLEOTIDE SEQUENCE</scope>
    <source>
        <strain evidence="1">ZSDZ42</strain>
    </source>
</reference>
<keyword evidence="2" id="KW-1185">Reference proteome</keyword>
<protein>
    <submittedName>
        <fullName evidence="1">Uncharacterized protein</fullName>
    </submittedName>
</protein>
<comment type="caution">
    <text evidence="1">The sequence shown here is derived from an EMBL/GenBank/DDBJ whole genome shotgun (WGS) entry which is preliminary data.</text>
</comment>
<name>A0ABT5R198_9GAMM</name>
<gene>
    <name evidence="1" type="ORF">LRP50_12940</name>
</gene>
<evidence type="ECO:0000313" key="1">
    <source>
        <dbReference type="EMBL" id="MDD1794041.1"/>
    </source>
</evidence>
<dbReference type="Proteomes" id="UP001149400">
    <property type="component" value="Unassembled WGS sequence"/>
</dbReference>
<sequence length="54" mass="6235">MKLKIFRWVIVVVLVFGAFILGVEFQKFTYLDACLDMGEESQVGSHRICVLQEQ</sequence>
<organism evidence="1 2">
    <name type="scientific">Enterovibrio gelatinilyticus</name>
    <dbReference type="NCBI Taxonomy" id="2899819"/>
    <lineage>
        <taxon>Bacteria</taxon>
        <taxon>Pseudomonadati</taxon>
        <taxon>Pseudomonadota</taxon>
        <taxon>Gammaproteobacteria</taxon>
        <taxon>Vibrionales</taxon>
        <taxon>Vibrionaceae</taxon>
        <taxon>Enterovibrio</taxon>
    </lineage>
</organism>
<dbReference type="RefSeq" id="WP_274164881.1">
    <property type="nucleotide sequence ID" value="NZ_JAJUBC010000013.1"/>
</dbReference>
<dbReference type="EMBL" id="JAJUBC010000013">
    <property type="protein sequence ID" value="MDD1794041.1"/>
    <property type="molecule type" value="Genomic_DNA"/>
</dbReference>